<feature type="domain" description="Peptidase S1" evidence="8">
    <location>
        <begin position="263"/>
        <end position="482"/>
    </location>
</feature>
<dbReference type="PROSITE" id="PS50240">
    <property type="entry name" value="TRYPSIN_DOM"/>
    <property type="match status" value="2"/>
</dbReference>
<dbReference type="FunFam" id="2.40.10.10:FF:000073">
    <property type="entry name" value="Trypsin alpha"/>
    <property type="match status" value="1"/>
</dbReference>
<dbReference type="GO" id="GO:0004252">
    <property type="term" value="F:serine-type endopeptidase activity"/>
    <property type="evidence" value="ECO:0007669"/>
    <property type="project" value="InterPro"/>
</dbReference>
<dbReference type="InterPro" id="IPR018114">
    <property type="entry name" value="TRYPSIN_HIS"/>
</dbReference>
<dbReference type="CDD" id="cd00190">
    <property type="entry name" value="Tryp_SPc"/>
    <property type="match status" value="2"/>
</dbReference>
<dbReference type="InterPro" id="IPR033116">
    <property type="entry name" value="TRYPSIN_SER"/>
</dbReference>
<evidence type="ECO:0000256" key="1">
    <source>
        <dbReference type="ARBA" id="ARBA00007664"/>
    </source>
</evidence>
<accession>A0A6M2DZZ8</accession>
<evidence type="ECO:0000256" key="5">
    <source>
        <dbReference type="ARBA" id="ARBA00023157"/>
    </source>
</evidence>
<evidence type="ECO:0000313" key="9">
    <source>
        <dbReference type="EMBL" id="NOV51879.1"/>
    </source>
</evidence>
<feature type="domain" description="Peptidase S1" evidence="8">
    <location>
        <begin position="30"/>
        <end position="250"/>
    </location>
</feature>
<dbReference type="PRINTS" id="PR00722">
    <property type="entry name" value="CHYMOTRYPSIN"/>
</dbReference>
<feature type="chain" id="PRO_5026709776" evidence="7">
    <location>
        <begin position="22"/>
        <end position="483"/>
    </location>
</feature>
<evidence type="ECO:0000256" key="4">
    <source>
        <dbReference type="ARBA" id="ARBA00022825"/>
    </source>
</evidence>
<dbReference type="GO" id="GO:0006508">
    <property type="term" value="P:proteolysis"/>
    <property type="evidence" value="ECO:0007669"/>
    <property type="project" value="UniProtKB-KW"/>
</dbReference>
<keyword evidence="7" id="KW-0732">Signal</keyword>
<organism evidence="9">
    <name type="scientific">Xenopsylla cheopis</name>
    <name type="common">Oriental rat flea</name>
    <name type="synonym">Pulex cheopis</name>
    <dbReference type="NCBI Taxonomy" id="163159"/>
    <lineage>
        <taxon>Eukaryota</taxon>
        <taxon>Metazoa</taxon>
        <taxon>Ecdysozoa</taxon>
        <taxon>Arthropoda</taxon>
        <taxon>Hexapoda</taxon>
        <taxon>Insecta</taxon>
        <taxon>Pterygota</taxon>
        <taxon>Neoptera</taxon>
        <taxon>Endopterygota</taxon>
        <taxon>Siphonaptera</taxon>
        <taxon>Pulicidae</taxon>
        <taxon>Xenopsyllinae</taxon>
        <taxon>Xenopsylla</taxon>
    </lineage>
</organism>
<dbReference type="PROSITE" id="PS00135">
    <property type="entry name" value="TRYPSIN_SER"/>
    <property type="match status" value="2"/>
</dbReference>
<evidence type="ECO:0000256" key="7">
    <source>
        <dbReference type="SAM" id="SignalP"/>
    </source>
</evidence>
<comment type="similarity">
    <text evidence="1">Belongs to the peptidase S1 family.</text>
</comment>
<dbReference type="Pfam" id="PF00089">
    <property type="entry name" value="Trypsin"/>
    <property type="match status" value="2"/>
</dbReference>
<sequence>MILNIIFAFILTSFYITDANAFNISKNFRIIGGIDAKSAVPYQVSLRDDELKHFCGGSILNKRWILTAAHCLVEDRLDAVYVGSNYLNRHGRYYDVKRYIVHKKYNDKTLSSDIGLIELELDLTFGDSVQPIKLHTGYIEGGEILKATGWGLKSDDDDELGIPNNLQEIMLDALNAEECKKKGVEAKTHLCTFVGRDKGVCNGDSGGPLVYNDEVVGITSFALGMNCAGGLPDYFTRVSIFKEWIESYINNASQGNADKDGKVVGGNDAENGFAPFQVSLRDKWMRHFCGGSILNRRWILTAAHCLDSGRLDAVYVGSNHLNHGGRYYDVKKYIFHEEYNPKTVYADVGLIELDENIKFSKFVQPIMRGQEPIVGGEDVITTGWGLMDHDASGVPNNLQKINLKTLDKEMCELRGGVDAKSHICTLVGEGQGVCMGDSGGPLTHEGQVVGITSFILLKCAHGFPDFFTSVNYFNKWIDDQMMK</sequence>
<dbReference type="EMBL" id="GIIL01008153">
    <property type="protein sequence ID" value="NOV51879.1"/>
    <property type="molecule type" value="Transcribed_RNA"/>
</dbReference>
<keyword evidence="3 6" id="KW-0378">Hydrolase</keyword>
<evidence type="ECO:0000256" key="3">
    <source>
        <dbReference type="ARBA" id="ARBA00022801"/>
    </source>
</evidence>
<protein>
    <submittedName>
        <fullName evidence="9">Putative trypsin-like serine protease</fullName>
    </submittedName>
</protein>
<dbReference type="PANTHER" id="PTHR24276:SF98">
    <property type="entry name" value="FI18310P1-RELATED"/>
    <property type="match status" value="1"/>
</dbReference>
<keyword evidence="4 6" id="KW-0720">Serine protease</keyword>
<dbReference type="InterPro" id="IPR009003">
    <property type="entry name" value="Peptidase_S1_PA"/>
</dbReference>
<dbReference type="FunFam" id="2.40.10.10:FF:000004">
    <property type="entry name" value="Tryptase gamma 1"/>
    <property type="match status" value="1"/>
</dbReference>
<dbReference type="Gene3D" id="2.40.10.10">
    <property type="entry name" value="Trypsin-like serine proteases"/>
    <property type="match status" value="4"/>
</dbReference>
<dbReference type="SMART" id="SM00020">
    <property type="entry name" value="Tryp_SPc"/>
    <property type="match status" value="2"/>
</dbReference>
<reference evidence="9" key="1">
    <citation type="submission" date="2020-03" db="EMBL/GenBank/DDBJ databases">
        <title>Transcriptomic Profiling of the Digestive Tract of the Rat Flea, Xenopsylla cheopis, Following Blood Feeding and Infection with Yersinia pestis.</title>
        <authorList>
            <person name="Bland D.M."/>
            <person name="Martens C.A."/>
            <person name="Virtaneva K."/>
            <person name="Kanakabandi K."/>
            <person name="Long D."/>
            <person name="Rosenke R."/>
            <person name="Saturday G.A."/>
            <person name="Hoyt F.H."/>
            <person name="Bruno D.P."/>
            <person name="Ribeiro J.M.C."/>
            <person name="Hinnebusch J."/>
        </authorList>
    </citation>
    <scope>NUCLEOTIDE SEQUENCE</scope>
</reference>
<evidence type="ECO:0000259" key="8">
    <source>
        <dbReference type="PROSITE" id="PS50240"/>
    </source>
</evidence>
<dbReference type="PANTHER" id="PTHR24276">
    <property type="entry name" value="POLYSERASE-RELATED"/>
    <property type="match status" value="1"/>
</dbReference>
<dbReference type="InterPro" id="IPR043504">
    <property type="entry name" value="Peptidase_S1_PA_chymotrypsin"/>
</dbReference>
<dbReference type="InterPro" id="IPR050430">
    <property type="entry name" value="Peptidase_S1"/>
</dbReference>
<dbReference type="PROSITE" id="PS00134">
    <property type="entry name" value="TRYPSIN_HIS"/>
    <property type="match status" value="2"/>
</dbReference>
<proteinExistence type="inferred from homology"/>
<dbReference type="InterPro" id="IPR001314">
    <property type="entry name" value="Peptidase_S1A"/>
</dbReference>
<dbReference type="InterPro" id="IPR001254">
    <property type="entry name" value="Trypsin_dom"/>
</dbReference>
<dbReference type="SUPFAM" id="SSF50494">
    <property type="entry name" value="Trypsin-like serine proteases"/>
    <property type="match status" value="2"/>
</dbReference>
<evidence type="ECO:0000256" key="2">
    <source>
        <dbReference type="ARBA" id="ARBA00022670"/>
    </source>
</evidence>
<name>A0A6M2DZZ8_XENCH</name>
<keyword evidence="2 6" id="KW-0645">Protease</keyword>
<evidence type="ECO:0000256" key="6">
    <source>
        <dbReference type="RuleBase" id="RU363034"/>
    </source>
</evidence>
<feature type="signal peptide" evidence="7">
    <location>
        <begin position="1"/>
        <end position="21"/>
    </location>
</feature>
<keyword evidence="5" id="KW-1015">Disulfide bond</keyword>
<dbReference type="AlphaFoldDB" id="A0A6M2DZZ8"/>